<keyword evidence="3" id="KW-1185">Reference proteome</keyword>
<gene>
    <name evidence="2" type="ORF">D7V94_16150</name>
</gene>
<dbReference type="Gene3D" id="3.40.50.880">
    <property type="match status" value="1"/>
</dbReference>
<sequence>MSKVCVFFGTGFEEIEALTVVDILRRQGIDTKMVSIMGDRTVMGSHEIPVLTDMVLEEVDFGEVDMLVLPGGLGGTKNLETCGPLMEQVDAFVAEGKAVGAICAAPTILGHRGHLKGKKAICYPGMEDQLEGAVICFEPAVQDGNIITGRGMGCSIAFGLLLLQYLTDSKTSRAMAEKIVYGAEQ</sequence>
<dbReference type="CDD" id="cd03135">
    <property type="entry name" value="GATase1_DJ-1"/>
    <property type="match status" value="1"/>
</dbReference>
<dbReference type="SUPFAM" id="SSF52317">
    <property type="entry name" value="Class I glutamine amidotransferase-like"/>
    <property type="match status" value="1"/>
</dbReference>
<name>A0A3A9AEW3_9FIRM</name>
<dbReference type="GO" id="GO:0005737">
    <property type="term" value="C:cytoplasm"/>
    <property type="evidence" value="ECO:0007669"/>
    <property type="project" value="TreeGrafter"/>
</dbReference>
<accession>A0A3A9AEW3</accession>
<comment type="caution">
    <text evidence="2">The sequence shown here is derived from an EMBL/GenBank/DDBJ whole genome shotgun (WGS) entry which is preliminary data.</text>
</comment>
<dbReference type="NCBIfam" id="TIGR01383">
    <property type="entry name" value="not_thiJ"/>
    <property type="match status" value="1"/>
</dbReference>
<dbReference type="InterPro" id="IPR006287">
    <property type="entry name" value="DJ-1"/>
</dbReference>
<dbReference type="InterPro" id="IPR029062">
    <property type="entry name" value="Class_I_gatase-like"/>
</dbReference>
<dbReference type="Pfam" id="PF01965">
    <property type="entry name" value="DJ-1_PfpI"/>
    <property type="match status" value="1"/>
</dbReference>
<dbReference type="PANTHER" id="PTHR48094">
    <property type="entry name" value="PROTEIN/NUCLEIC ACID DEGLYCASE DJ-1-RELATED"/>
    <property type="match status" value="1"/>
</dbReference>
<evidence type="ECO:0000313" key="3">
    <source>
        <dbReference type="Proteomes" id="UP000280696"/>
    </source>
</evidence>
<dbReference type="RefSeq" id="WP_120471360.1">
    <property type="nucleotide sequence ID" value="NZ_CATAJS010000069.1"/>
</dbReference>
<proteinExistence type="predicted"/>
<dbReference type="AlphaFoldDB" id="A0A3A9AEW3"/>
<evidence type="ECO:0000313" key="2">
    <source>
        <dbReference type="EMBL" id="RKI89927.1"/>
    </source>
</evidence>
<reference evidence="2 3" key="1">
    <citation type="submission" date="2018-09" db="EMBL/GenBank/DDBJ databases">
        <title>Murine metabolic-syndrome-specific gut microbial biobank.</title>
        <authorList>
            <person name="Liu C."/>
        </authorList>
    </citation>
    <scope>NUCLEOTIDE SEQUENCE [LARGE SCALE GENOMIC DNA]</scope>
    <source>
        <strain evidence="2 3">0.1xD8-82</strain>
    </source>
</reference>
<dbReference type="InterPro" id="IPR002818">
    <property type="entry name" value="DJ-1/PfpI"/>
</dbReference>
<evidence type="ECO:0000259" key="1">
    <source>
        <dbReference type="Pfam" id="PF01965"/>
    </source>
</evidence>
<organism evidence="2 3">
    <name type="scientific">Parablautia intestinalis</name>
    <dbReference type="NCBI Taxonomy" id="2320100"/>
    <lineage>
        <taxon>Bacteria</taxon>
        <taxon>Bacillati</taxon>
        <taxon>Bacillota</taxon>
        <taxon>Clostridia</taxon>
        <taxon>Lachnospirales</taxon>
        <taxon>Lachnospiraceae</taxon>
        <taxon>Parablautia</taxon>
    </lineage>
</organism>
<dbReference type="EMBL" id="RAYQ01000018">
    <property type="protein sequence ID" value="RKI89927.1"/>
    <property type="molecule type" value="Genomic_DNA"/>
</dbReference>
<dbReference type="InterPro" id="IPR050325">
    <property type="entry name" value="Prot/Nucl_acid_deglycase"/>
</dbReference>
<dbReference type="PANTHER" id="PTHR48094:SF12">
    <property type="entry name" value="PARKINSON DISEASE PROTEIN 7 HOMOLOG"/>
    <property type="match status" value="1"/>
</dbReference>
<dbReference type="OrthoDB" id="9800516at2"/>
<protein>
    <submittedName>
        <fullName evidence="2">DJ-1/PfpI family protein</fullName>
    </submittedName>
</protein>
<dbReference type="Proteomes" id="UP000280696">
    <property type="component" value="Unassembled WGS sequence"/>
</dbReference>
<feature type="domain" description="DJ-1/PfpI" evidence="1">
    <location>
        <begin position="3"/>
        <end position="163"/>
    </location>
</feature>